<comment type="caution">
    <text evidence="3">The sequence shown here is derived from an EMBL/GenBank/DDBJ whole genome shotgun (WGS) entry which is preliminary data.</text>
</comment>
<evidence type="ECO:0000256" key="1">
    <source>
        <dbReference type="HAMAP-Rule" id="MF_00707"/>
    </source>
</evidence>
<dbReference type="PROSITE" id="PS51671">
    <property type="entry name" value="ACT"/>
    <property type="match status" value="1"/>
</dbReference>
<dbReference type="EMBL" id="DVGC01000025">
    <property type="protein sequence ID" value="HIR05231.1"/>
    <property type="molecule type" value="Genomic_DNA"/>
</dbReference>
<name>A0A9D1A3W0_9FIRM</name>
<dbReference type="Proteomes" id="UP000824250">
    <property type="component" value="Unassembled WGS sequence"/>
</dbReference>
<organism evidence="3 4">
    <name type="scientific">Candidatus Copromonas faecavium</name>
    <name type="common">nom. illeg.</name>
    <dbReference type="NCBI Taxonomy" id="2840740"/>
    <lineage>
        <taxon>Bacteria</taxon>
        <taxon>Bacillati</taxon>
        <taxon>Bacillota</taxon>
        <taxon>Clostridia</taxon>
        <taxon>Lachnospirales</taxon>
        <taxon>Lachnospiraceae</taxon>
        <taxon>Candidatus Copromonas (nom. illeg.)</taxon>
    </lineage>
</organism>
<feature type="domain" description="ACT" evidence="2">
    <location>
        <begin position="71"/>
        <end position="146"/>
    </location>
</feature>
<dbReference type="AlphaFoldDB" id="A0A9D1A3W0"/>
<dbReference type="InterPro" id="IPR008310">
    <property type="entry name" value="UPF0735_ACT_dom-cont"/>
</dbReference>
<reference evidence="3" key="1">
    <citation type="submission" date="2020-10" db="EMBL/GenBank/DDBJ databases">
        <authorList>
            <person name="Gilroy R."/>
        </authorList>
    </citation>
    <scope>NUCLEOTIDE SEQUENCE</scope>
    <source>
        <strain evidence="3">CHK180-2868</strain>
    </source>
</reference>
<evidence type="ECO:0000313" key="3">
    <source>
        <dbReference type="EMBL" id="HIR05231.1"/>
    </source>
</evidence>
<dbReference type="InterPro" id="IPR045865">
    <property type="entry name" value="ACT-like_dom_sf"/>
</dbReference>
<evidence type="ECO:0000259" key="2">
    <source>
        <dbReference type="PROSITE" id="PS51671"/>
    </source>
</evidence>
<protein>
    <recommendedName>
        <fullName evidence="1">UPF0735 ACT domain-containing protein IAB28_04620</fullName>
    </recommendedName>
</protein>
<dbReference type="InterPro" id="IPR002912">
    <property type="entry name" value="ACT_dom"/>
</dbReference>
<sequence>MERKNQYYVVRDKALPEVLQKVVEVKALIETNRNMTIQEAAERVGISRSSFYKYKDEIYPISDNTRGKTVTLVIQMRDEPGYLADLLRVVADYRANILTIHQAIPVNGFATVTVSVEVLSYTGNMDGMVEEIEHLPEVHDVKILGVEK</sequence>
<proteinExistence type="inferred from homology"/>
<dbReference type="HAMAP" id="MF_00707">
    <property type="entry name" value="UPF0735"/>
    <property type="match status" value="1"/>
</dbReference>
<dbReference type="PIRSF" id="PIRSF025624">
    <property type="entry name" value="ACT_PheB"/>
    <property type="match status" value="1"/>
</dbReference>
<evidence type="ECO:0000313" key="4">
    <source>
        <dbReference type="Proteomes" id="UP000824250"/>
    </source>
</evidence>
<dbReference type="Gene3D" id="3.30.70.260">
    <property type="match status" value="1"/>
</dbReference>
<reference evidence="3" key="2">
    <citation type="journal article" date="2021" name="PeerJ">
        <title>Extensive microbial diversity within the chicken gut microbiome revealed by metagenomics and culture.</title>
        <authorList>
            <person name="Gilroy R."/>
            <person name="Ravi A."/>
            <person name="Getino M."/>
            <person name="Pursley I."/>
            <person name="Horton D.L."/>
            <person name="Alikhan N.F."/>
            <person name="Baker D."/>
            <person name="Gharbi K."/>
            <person name="Hall N."/>
            <person name="Watson M."/>
            <person name="Adriaenssens E.M."/>
            <person name="Foster-Nyarko E."/>
            <person name="Jarju S."/>
            <person name="Secka A."/>
            <person name="Antonio M."/>
            <person name="Oren A."/>
            <person name="Chaudhuri R.R."/>
            <person name="La Ragione R."/>
            <person name="Hildebrand F."/>
            <person name="Pallen M.J."/>
        </authorList>
    </citation>
    <scope>NUCLEOTIDE SEQUENCE</scope>
    <source>
        <strain evidence="3">CHK180-2868</strain>
    </source>
</reference>
<dbReference type="Pfam" id="PF13291">
    <property type="entry name" value="ACT_4"/>
    <property type="match status" value="1"/>
</dbReference>
<dbReference type="NCBIfam" id="NF003361">
    <property type="entry name" value="PRK04435.1"/>
    <property type="match status" value="1"/>
</dbReference>
<accession>A0A9D1A3W0</accession>
<comment type="similarity">
    <text evidence="1">Belongs to the UPF0735 family.</text>
</comment>
<dbReference type="SUPFAM" id="SSF55021">
    <property type="entry name" value="ACT-like"/>
    <property type="match status" value="1"/>
</dbReference>
<gene>
    <name evidence="3" type="ORF">IAB28_04620</name>
</gene>